<dbReference type="AlphaFoldDB" id="A0A2G8LG02"/>
<name>A0A2G8LG02_STIJA</name>
<sequence length="491" mass="56274">MQECHEPPVACPLTIDEDCLYLDIWIPRSNRSDPYPVFIFMHGGNFRDGSGTALVYDGRFLAHESDAIVVTINYRMEAFGWLFLGNMIDPATGKEMSLVNQGLKDQQMAFLFVKENIHFFGGDPNRITISGQSAGAQSVGVHLLMDSSENLFEQAIQFSNPFTLAFKTKEDGVGLAAEVALLLGCDTYDLVCWRSKDAKELLSASRAATSKIINRQELLQIFEPWSPGVGAETELPEEIIQAFQNGQAQRKPTMLGTTREEGRLFIWLLFKNRLRNISYRLFLAALLPDFYRDIIRLYRADNSLGADQREVLSEVTTDYVFHCININISLAMGNHGYHDYYHYVFNALYETFPEAWGPDFPMCWNHVCHASDLAYVFRTAPLGNYSHTPREIKLMDEMTAYLSNFLHTGNPNVPGNEMLHLKHENLPGEKPYWPRVQEKMNNFYTLYYNECGNSVLTNYRKNYCELWDVVDYFKVSPLNSIPEEDYDTIFN</sequence>
<accession>A0A2G8LG02</accession>
<evidence type="ECO:0000256" key="1">
    <source>
        <dbReference type="ARBA" id="ARBA00005964"/>
    </source>
</evidence>
<dbReference type="PROSITE" id="PS00122">
    <property type="entry name" value="CARBOXYLESTERASE_B_1"/>
    <property type="match status" value="1"/>
</dbReference>
<dbReference type="STRING" id="307972.A0A2G8LG02"/>
<dbReference type="SUPFAM" id="SSF53474">
    <property type="entry name" value="alpha/beta-Hydrolases"/>
    <property type="match status" value="1"/>
</dbReference>
<feature type="domain" description="Carboxylesterase type B" evidence="4">
    <location>
        <begin position="15"/>
        <end position="467"/>
    </location>
</feature>
<evidence type="ECO:0000256" key="2">
    <source>
        <dbReference type="ARBA" id="ARBA00022801"/>
    </source>
</evidence>
<dbReference type="InterPro" id="IPR019819">
    <property type="entry name" value="Carboxylesterase_B_CS"/>
</dbReference>
<dbReference type="GO" id="GO:0016787">
    <property type="term" value="F:hydrolase activity"/>
    <property type="evidence" value="ECO:0007669"/>
    <property type="project" value="UniProtKB-KW"/>
</dbReference>
<comment type="caution">
    <text evidence="5">The sequence shown here is derived from an EMBL/GenBank/DDBJ whole genome shotgun (WGS) entry which is preliminary data.</text>
</comment>
<proteinExistence type="inferred from homology"/>
<dbReference type="PANTHER" id="PTHR45570:SF2">
    <property type="entry name" value="ACETYLCHOLINESTERASE 1-LIKE"/>
    <property type="match status" value="1"/>
</dbReference>
<dbReference type="InterPro" id="IPR002018">
    <property type="entry name" value="CarbesteraseB"/>
</dbReference>
<organism evidence="5 6">
    <name type="scientific">Stichopus japonicus</name>
    <name type="common">Sea cucumber</name>
    <dbReference type="NCBI Taxonomy" id="307972"/>
    <lineage>
        <taxon>Eukaryota</taxon>
        <taxon>Metazoa</taxon>
        <taxon>Echinodermata</taxon>
        <taxon>Eleutherozoa</taxon>
        <taxon>Echinozoa</taxon>
        <taxon>Holothuroidea</taxon>
        <taxon>Aspidochirotacea</taxon>
        <taxon>Aspidochirotida</taxon>
        <taxon>Stichopodidae</taxon>
        <taxon>Apostichopus</taxon>
    </lineage>
</organism>
<dbReference type="PROSITE" id="PS00941">
    <property type="entry name" value="CARBOXYLESTERASE_B_2"/>
    <property type="match status" value="1"/>
</dbReference>
<evidence type="ECO:0000313" key="6">
    <source>
        <dbReference type="Proteomes" id="UP000230750"/>
    </source>
</evidence>
<dbReference type="Gene3D" id="3.40.50.1820">
    <property type="entry name" value="alpha/beta hydrolase"/>
    <property type="match status" value="1"/>
</dbReference>
<evidence type="ECO:0000313" key="5">
    <source>
        <dbReference type="EMBL" id="PIK59100.1"/>
    </source>
</evidence>
<evidence type="ECO:0000256" key="3">
    <source>
        <dbReference type="RuleBase" id="RU361235"/>
    </source>
</evidence>
<gene>
    <name evidence="5" type="ORF">BSL78_03982</name>
</gene>
<dbReference type="InterPro" id="IPR019826">
    <property type="entry name" value="Carboxylesterase_B_AS"/>
</dbReference>
<keyword evidence="6" id="KW-1185">Reference proteome</keyword>
<dbReference type="EC" id="3.1.1.-" evidence="3"/>
<reference evidence="5 6" key="1">
    <citation type="journal article" date="2017" name="PLoS Biol.">
        <title>The sea cucumber genome provides insights into morphological evolution and visceral regeneration.</title>
        <authorList>
            <person name="Zhang X."/>
            <person name="Sun L."/>
            <person name="Yuan J."/>
            <person name="Sun Y."/>
            <person name="Gao Y."/>
            <person name="Zhang L."/>
            <person name="Li S."/>
            <person name="Dai H."/>
            <person name="Hamel J.F."/>
            <person name="Liu C."/>
            <person name="Yu Y."/>
            <person name="Liu S."/>
            <person name="Lin W."/>
            <person name="Guo K."/>
            <person name="Jin S."/>
            <person name="Xu P."/>
            <person name="Storey K.B."/>
            <person name="Huan P."/>
            <person name="Zhang T."/>
            <person name="Zhou Y."/>
            <person name="Zhang J."/>
            <person name="Lin C."/>
            <person name="Li X."/>
            <person name="Xing L."/>
            <person name="Huo D."/>
            <person name="Sun M."/>
            <person name="Wang L."/>
            <person name="Mercier A."/>
            <person name="Li F."/>
            <person name="Yang H."/>
            <person name="Xiang J."/>
        </authorList>
    </citation>
    <scope>NUCLEOTIDE SEQUENCE [LARGE SCALE GENOMIC DNA]</scope>
    <source>
        <strain evidence="5">Shaxun</strain>
        <tissue evidence="5">Muscle</tissue>
    </source>
</reference>
<dbReference type="InterPro" id="IPR029058">
    <property type="entry name" value="AB_hydrolase_fold"/>
</dbReference>
<keyword evidence="2 3" id="KW-0378">Hydrolase</keyword>
<dbReference type="EMBL" id="MRZV01000093">
    <property type="protein sequence ID" value="PIK59100.1"/>
    <property type="molecule type" value="Genomic_DNA"/>
</dbReference>
<evidence type="ECO:0000259" key="4">
    <source>
        <dbReference type="Pfam" id="PF00135"/>
    </source>
</evidence>
<protein>
    <recommendedName>
        <fullName evidence="3">Carboxylic ester hydrolase</fullName>
        <ecNumber evidence="3">3.1.1.-</ecNumber>
    </recommendedName>
</protein>
<dbReference type="Proteomes" id="UP000230750">
    <property type="component" value="Unassembled WGS sequence"/>
</dbReference>
<comment type="similarity">
    <text evidence="1 3">Belongs to the type-B carboxylesterase/lipase family.</text>
</comment>
<dbReference type="OrthoDB" id="3200163at2759"/>
<dbReference type="Pfam" id="PF00135">
    <property type="entry name" value="COesterase"/>
    <property type="match status" value="1"/>
</dbReference>
<dbReference type="PANTHER" id="PTHR45570">
    <property type="entry name" value="CARBOXYLIC ESTER HYDROLASE"/>
    <property type="match status" value="1"/>
</dbReference>